<protein>
    <submittedName>
        <fullName evidence="2">Uncharacterized protein</fullName>
    </submittedName>
</protein>
<evidence type="ECO:0000313" key="2">
    <source>
        <dbReference type="EMBL" id="KAJ8371680.1"/>
    </source>
</evidence>
<feature type="region of interest" description="Disordered" evidence="1">
    <location>
        <begin position="1"/>
        <end position="25"/>
    </location>
</feature>
<dbReference type="EMBL" id="JAINUG010000437">
    <property type="protein sequence ID" value="KAJ8371680.1"/>
    <property type="molecule type" value="Genomic_DNA"/>
</dbReference>
<accession>A0AAD7R8H1</accession>
<feature type="region of interest" description="Disordered" evidence="1">
    <location>
        <begin position="64"/>
        <end position="83"/>
    </location>
</feature>
<organism evidence="2 3">
    <name type="scientific">Aldrovandia affinis</name>
    <dbReference type="NCBI Taxonomy" id="143900"/>
    <lineage>
        <taxon>Eukaryota</taxon>
        <taxon>Metazoa</taxon>
        <taxon>Chordata</taxon>
        <taxon>Craniata</taxon>
        <taxon>Vertebrata</taxon>
        <taxon>Euteleostomi</taxon>
        <taxon>Actinopterygii</taxon>
        <taxon>Neopterygii</taxon>
        <taxon>Teleostei</taxon>
        <taxon>Notacanthiformes</taxon>
        <taxon>Halosauridae</taxon>
        <taxon>Aldrovandia</taxon>
    </lineage>
</organism>
<evidence type="ECO:0000313" key="3">
    <source>
        <dbReference type="Proteomes" id="UP001221898"/>
    </source>
</evidence>
<name>A0AAD7R8H1_9TELE</name>
<dbReference type="Proteomes" id="UP001221898">
    <property type="component" value="Unassembled WGS sequence"/>
</dbReference>
<comment type="caution">
    <text evidence="2">The sequence shown here is derived from an EMBL/GenBank/DDBJ whole genome shotgun (WGS) entry which is preliminary data.</text>
</comment>
<evidence type="ECO:0000256" key="1">
    <source>
        <dbReference type="SAM" id="MobiDB-lite"/>
    </source>
</evidence>
<keyword evidence="3" id="KW-1185">Reference proteome</keyword>
<proteinExistence type="predicted"/>
<dbReference type="AlphaFoldDB" id="A0AAD7R8H1"/>
<feature type="compositionally biased region" description="Basic and acidic residues" evidence="1">
    <location>
        <begin position="1"/>
        <end position="11"/>
    </location>
</feature>
<sequence>MLKHLNSKEATEMPSPRGDPVSTDRLASVSLPAPYCARACGCAQTAANAFCASAFSRFCLRRERSASESETETETESASETVG</sequence>
<gene>
    <name evidence="2" type="ORF">AAFF_G00303200</name>
</gene>
<reference evidence="2" key="1">
    <citation type="journal article" date="2023" name="Science">
        <title>Genome structures resolve the early diversification of teleost fishes.</title>
        <authorList>
            <person name="Parey E."/>
            <person name="Louis A."/>
            <person name="Montfort J."/>
            <person name="Bouchez O."/>
            <person name="Roques C."/>
            <person name="Iampietro C."/>
            <person name="Lluch J."/>
            <person name="Castinel A."/>
            <person name="Donnadieu C."/>
            <person name="Desvignes T."/>
            <person name="Floi Bucao C."/>
            <person name="Jouanno E."/>
            <person name="Wen M."/>
            <person name="Mejri S."/>
            <person name="Dirks R."/>
            <person name="Jansen H."/>
            <person name="Henkel C."/>
            <person name="Chen W.J."/>
            <person name="Zahm M."/>
            <person name="Cabau C."/>
            <person name="Klopp C."/>
            <person name="Thompson A.W."/>
            <person name="Robinson-Rechavi M."/>
            <person name="Braasch I."/>
            <person name="Lecointre G."/>
            <person name="Bobe J."/>
            <person name="Postlethwait J.H."/>
            <person name="Berthelot C."/>
            <person name="Roest Crollius H."/>
            <person name="Guiguen Y."/>
        </authorList>
    </citation>
    <scope>NUCLEOTIDE SEQUENCE</scope>
    <source>
        <strain evidence="2">NC1722</strain>
    </source>
</reference>